<keyword evidence="1" id="KW-0812">Transmembrane</keyword>
<evidence type="ECO:0000313" key="2">
    <source>
        <dbReference type="EMBL" id="OUJ66854.1"/>
    </source>
</evidence>
<feature type="transmembrane region" description="Helical" evidence="1">
    <location>
        <begin position="56"/>
        <end position="76"/>
    </location>
</feature>
<dbReference type="Pfam" id="PF14015">
    <property type="entry name" value="DUF4231"/>
    <property type="match status" value="1"/>
</dbReference>
<dbReference type="EMBL" id="MTSE01000090">
    <property type="protein sequence ID" value="OUJ66854.1"/>
    <property type="molecule type" value="Genomic_DNA"/>
</dbReference>
<evidence type="ECO:0000256" key="1">
    <source>
        <dbReference type="SAM" id="Phobius"/>
    </source>
</evidence>
<gene>
    <name evidence="2" type="ORF">BXP70_28980</name>
</gene>
<protein>
    <recommendedName>
        <fullName evidence="4">SMODS and SLOG-associating 2TM effector domain-containing protein</fullName>
    </recommendedName>
</protein>
<comment type="caution">
    <text evidence="2">The sequence shown here is derived from an EMBL/GenBank/DDBJ whole genome shotgun (WGS) entry which is preliminary data.</text>
</comment>
<dbReference type="Proteomes" id="UP000194873">
    <property type="component" value="Unassembled WGS sequence"/>
</dbReference>
<evidence type="ECO:0000313" key="3">
    <source>
        <dbReference type="Proteomes" id="UP000194873"/>
    </source>
</evidence>
<name>A0A243W553_9BACT</name>
<dbReference type="AlphaFoldDB" id="A0A243W553"/>
<feature type="transmembrane region" description="Helical" evidence="1">
    <location>
        <begin position="26"/>
        <end position="50"/>
    </location>
</feature>
<evidence type="ECO:0008006" key="4">
    <source>
        <dbReference type="Google" id="ProtNLM"/>
    </source>
</evidence>
<proteinExistence type="predicted"/>
<reference evidence="2 3" key="1">
    <citation type="submission" date="2017-01" db="EMBL/GenBank/DDBJ databases">
        <title>A new Hymenobacter.</title>
        <authorList>
            <person name="Liang Y."/>
            <person name="Feng F."/>
        </authorList>
    </citation>
    <scope>NUCLEOTIDE SEQUENCE [LARGE SCALE GENOMIC DNA]</scope>
    <source>
        <strain evidence="2">MIMBbqt21</strain>
    </source>
</reference>
<keyword evidence="1" id="KW-0472">Membrane</keyword>
<keyword evidence="3" id="KW-1185">Reference proteome</keyword>
<accession>A0A243W553</accession>
<keyword evidence="1" id="KW-1133">Transmembrane helix</keyword>
<sequence length="141" mass="15872">MAPDLVYQGPKAIIQFKMKEYHRSGMIYQIIYYSTRLLAALAAGLLPFLVGKPENVLWSQTLSIVIVIVTVVDSVFNPREKWIMYSNASDALSEATLKQDPDYIANQEAIKKILDTESAKLNHTVTLEEVVDKVGDKLKDK</sequence>
<organism evidence="2 3">
    <name type="scientific">Hymenobacter crusticola</name>
    <dbReference type="NCBI Taxonomy" id="1770526"/>
    <lineage>
        <taxon>Bacteria</taxon>
        <taxon>Pseudomonadati</taxon>
        <taxon>Bacteroidota</taxon>
        <taxon>Cytophagia</taxon>
        <taxon>Cytophagales</taxon>
        <taxon>Hymenobacteraceae</taxon>
        <taxon>Hymenobacter</taxon>
    </lineage>
</organism>
<dbReference type="InterPro" id="IPR025325">
    <property type="entry name" value="DUF4231"/>
</dbReference>